<feature type="transmembrane region" description="Helical" evidence="6">
    <location>
        <begin position="583"/>
        <end position="604"/>
    </location>
</feature>
<protein>
    <recommendedName>
        <fullName evidence="8">Major facilitator superfamily (MFS) profile domain-containing protein</fullName>
    </recommendedName>
</protein>
<dbReference type="PANTHER" id="PTHR23501:SF193">
    <property type="entry name" value="MULTIDRUG TRANSPORTER, PUTATIVE (AFU_ORTHOLOGUE AFUA_8G00940)-RELATED"/>
    <property type="match status" value="1"/>
</dbReference>
<evidence type="ECO:0000256" key="3">
    <source>
        <dbReference type="ARBA" id="ARBA00022692"/>
    </source>
</evidence>
<gene>
    <name evidence="9" type="ORF">THITE_125601</name>
</gene>
<dbReference type="CDD" id="cd17502">
    <property type="entry name" value="MFS_Azr1_MDR_like"/>
    <property type="match status" value="1"/>
</dbReference>
<evidence type="ECO:0000313" key="10">
    <source>
        <dbReference type="Proteomes" id="UP000008181"/>
    </source>
</evidence>
<keyword evidence="3 6" id="KW-0812">Transmembrane</keyword>
<dbReference type="Pfam" id="PF07690">
    <property type="entry name" value="MFS_1"/>
    <property type="match status" value="1"/>
</dbReference>
<feature type="transmembrane region" description="Helical" evidence="6">
    <location>
        <begin position="271"/>
        <end position="290"/>
    </location>
</feature>
<dbReference type="SUPFAM" id="SSF103473">
    <property type="entry name" value="MFS general substrate transporter"/>
    <property type="match status" value="2"/>
</dbReference>
<feature type="transmembrane region" description="Helical" evidence="6">
    <location>
        <begin position="417"/>
        <end position="437"/>
    </location>
</feature>
<dbReference type="EMBL" id="CP003011">
    <property type="protein sequence ID" value="AEO67526.1"/>
    <property type="molecule type" value="Genomic_DNA"/>
</dbReference>
<evidence type="ECO:0000256" key="6">
    <source>
        <dbReference type="SAM" id="Phobius"/>
    </source>
</evidence>
<dbReference type="GeneID" id="11515962"/>
<evidence type="ECO:0000256" key="5">
    <source>
        <dbReference type="ARBA" id="ARBA00023136"/>
    </source>
</evidence>
<organism evidence="9 10">
    <name type="scientific">Thermothielavioides terrestris (strain ATCC 38088 / NRRL 8126)</name>
    <name type="common">Thielavia terrestris</name>
    <dbReference type="NCBI Taxonomy" id="578455"/>
    <lineage>
        <taxon>Eukaryota</taxon>
        <taxon>Fungi</taxon>
        <taxon>Dikarya</taxon>
        <taxon>Ascomycota</taxon>
        <taxon>Pezizomycotina</taxon>
        <taxon>Sordariomycetes</taxon>
        <taxon>Sordariomycetidae</taxon>
        <taxon>Sordariales</taxon>
        <taxon>Chaetomiaceae</taxon>
        <taxon>Thermothielavioides</taxon>
        <taxon>Thermothielavioides terrestris</taxon>
    </lineage>
</organism>
<feature type="transmembrane region" description="Helical" evidence="6">
    <location>
        <begin position="243"/>
        <end position="265"/>
    </location>
</feature>
<dbReference type="Proteomes" id="UP000008181">
    <property type="component" value="Chromosome 3"/>
</dbReference>
<evidence type="ECO:0000256" key="4">
    <source>
        <dbReference type="ARBA" id="ARBA00022989"/>
    </source>
</evidence>
<reference evidence="9 10" key="1">
    <citation type="journal article" date="2011" name="Nat. Biotechnol.">
        <title>Comparative genomic analysis of the thermophilic biomass-degrading fungi Myceliophthora thermophila and Thielavia terrestris.</title>
        <authorList>
            <person name="Berka R.M."/>
            <person name="Grigoriev I.V."/>
            <person name="Otillar R."/>
            <person name="Salamov A."/>
            <person name="Grimwood J."/>
            <person name="Reid I."/>
            <person name="Ishmael N."/>
            <person name="John T."/>
            <person name="Darmond C."/>
            <person name="Moisan M.-C."/>
            <person name="Henrissat B."/>
            <person name="Coutinho P.M."/>
            <person name="Lombard V."/>
            <person name="Natvig D.O."/>
            <person name="Lindquist E."/>
            <person name="Schmutz J."/>
            <person name="Lucas S."/>
            <person name="Harris P."/>
            <person name="Powlowski J."/>
            <person name="Bellemare A."/>
            <person name="Taylor D."/>
            <person name="Butler G."/>
            <person name="de Vries R.P."/>
            <person name="Allijn I.E."/>
            <person name="van den Brink J."/>
            <person name="Ushinsky S."/>
            <person name="Storms R."/>
            <person name="Powell A.J."/>
            <person name="Paulsen I.T."/>
            <person name="Elbourne L.D.H."/>
            <person name="Baker S.E."/>
            <person name="Magnuson J."/>
            <person name="LaBoissiere S."/>
            <person name="Clutterbuck A.J."/>
            <person name="Martinez D."/>
            <person name="Wogulis M."/>
            <person name="de Leon A.L."/>
            <person name="Rey M.W."/>
            <person name="Tsang A."/>
        </authorList>
    </citation>
    <scope>NUCLEOTIDE SEQUENCE [LARGE SCALE GENOMIC DNA]</scope>
    <source>
        <strain evidence="10">ATCC 38088 / NRRL 8126</strain>
    </source>
</reference>
<comment type="similarity">
    <text evidence="2">Belongs to the major facilitator superfamily. TCR/Tet family.</text>
</comment>
<evidence type="ECO:0000256" key="7">
    <source>
        <dbReference type="SAM" id="SignalP"/>
    </source>
</evidence>
<dbReference type="InterPro" id="IPR011701">
    <property type="entry name" value="MFS"/>
</dbReference>
<feature type="transmembrane region" description="Helical" evidence="6">
    <location>
        <begin position="477"/>
        <end position="496"/>
    </location>
</feature>
<feature type="transmembrane region" description="Helical" evidence="6">
    <location>
        <begin position="380"/>
        <end position="405"/>
    </location>
</feature>
<feature type="transmembrane region" description="Helical" evidence="6">
    <location>
        <begin position="341"/>
        <end position="360"/>
    </location>
</feature>
<feature type="domain" description="Major facilitator superfamily (MFS) profile" evidence="8">
    <location>
        <begin position="116"/>
        <end position="606"/>
    </location>
</feature>
<dbReference type="HOGENOM" id="CLU_000960_22_1_1"/>
<feature type="transmembrane region" description="Helical" evidence="6">
    <location>
        <begin position="206"/>
        <end position="231"/>
    </location>
</feature>
<evidence type="ECO:0000313" key="9">
    <source>
        <dbReference type="EMBL" id="AEO67526.1"/>
    </source>
</evidence>
<keyword evidence="7" id="KW-0732">Signal</keyword>
<feature type="transmembrane region" description="Helical" evidence="6">
    <location>
        <begin position="180"/>
        <end position="200"/>
    </location>
</feature>
<dbReference type="Gene3D" id="1.20.1250.20">
    <property type="entry name" value="MFS general substrate transporter like domains"/>
    <property type="match status" value="2"/>
</dbReference>
<feature type="transmembrane region" description="Helical" evidence="6">
    <location>
        <begin position="508"/>
        <end position="531"/>
    </location>
</feature>
<keyword evidence="10" id="KW-1185">Reference proteome</keyword>
<proteinExistence type="inferred from homology"/>
<feature type="transmembrane region" description="Helical" evidence="6">
    <location>
        <begin position="110"/>
        <end position="129"/>
    </location>
</feature>
<evidence type="ECO:0000256" key="2">
    <source>
        <dbReference type="ARBA" id="ARBA00007520"/>
    </source>
</evidence>
<dbReference type="eggNOG" id="KOG0254">
    <property type="taxonomic scope" value="Eukaryota"/>
</dbReference>
<keyword evidence="5 6" id="KW-0472">Membrane</keyword>
<dbReference type="AlphaFoldDB" id="G2R5T7"/>
<feature type="signal peptide" evidence="7">
    <location>
        <begin position="1"/>
        <end position="17"/>
    </location>
</feature>
<feature type="transmembrane region" description="Helical" evidence="6">
    <location>
        <begin position="444"/>
        <end position="465"/>
    </location>
</feature>
<accession>G2R5T7</accession>
<dbReference type="InterPro" id="IPR036259">
    <property type="entry name" value="MFS_trans_sf"/>
</dbReference>
<name>G2R5T7_THETT</name>
<dbReference type="PROSITE" id="PS50850">
    <property type="entry name" value="MFS"/>
    <property type="match status" value="1"/>
</dbReference>
<dbReference type="GO" id="GO:0005886">
    <property type="term" value="C:plasma membrane"/>
    <property type="evidence" value="ECO:0007669"/>
    <property type="project" value="TreeGrafter"/>
</dbReference>
<dbReference type="KEGG" id="ttt:THITE_125601"/>
<keyword evidence="4 6" id="KW-1133">Transmembrane helix</keyword>
<sequence>MLLVLLLPGVAVAAVVAAGVFQAKRSSAVRQWPSWPQWKKGMATWRARGRAKKASNQSPRIVGYLALDDLQPGVQGVDVERRRPASLGLPPPQLHPQTRHLSNQPQHLTGVKLVVIVASVTMAVFLMLLDTSIVGTATPYITDEFHALQDIGWYAAAYQVASAPLQLLTGKIYQKFPLKWTFLGFFALFELGSVLCGAAQSSTMLVVGRAVAGMGSSGLFNGAMVILVASVPLHRRPPIMGMFMGISQLGVVCGPLIGGALTEYVSWRWCFYINLPVGGAFALFLMILHVPEQAPKPSFVSALPTLFRDLDLIGFSLMSPAAIMLLLALEYGSGTYPWSSSVVIGLFCGAGATCIVWLVWNWRRGDKALVPVSMARRRVVWSGAITQALMLAPMFMISYFLPIYFQAVKGVSPSKSGAYVLPNIMGQLLTAFLSGFMVQRTGYILPYVMFACATTAVGTGLLALLSPSTPTGEWVGFQLISGLGRGFGLQMCLLAVQTVLKPAEVPLAISLLMFTQFLTSSVFLVVGNAIFDVVLRAQLAAHAPAVDAQAVIDAGTTGFRAGVVGPADLAGVVLAYANSCKPVFALAAAAPAAAFFVAPFLGMVDVRKGKKAAPPKGDEKA</sequence>
<dbReference type="GO" id="GO:0022857">
    <property type="term" value="F:transmembrane transporter activity"/>
    <property type="evidence" value="ECO:0007669"/>
    <property type="project" value="InterPro"/>
</dbReference>
<evidence type="ECO:0000259" key="8">
    <source>
        <dbReference type="PROSITE" id="PS50850"/>
    </source>
</evidence>
<evidence type="ECO:0000256" key="1">
    <source>
        <dbReference type="ARBA" id="ARBA00004141"/>
    </source>
</evidence>
<comment type="subcellular location">
    <subcellularLocation>
        <location evidence="1">Membrane</location>
        <topology evidence="1">Multi-pass membrane protein</topology>
    </subcellularLocation>
</comment>
<feature type="chain" id="PRO_5003436961" description="Major facilitator superfamily (MFS) profile domain-containing protein" evidence="7">
    <location>
        <begin position="18"/>
        <end position="621"/>
    </location>
</feature>
<dbReference type="InterPro" id="IPR020846">
    <property type="entry name" value="MFS_dom"/>
</dbReference>
<dbReference type="PANTHER" id="PTHR23501">
    <property type="entry name" value="MAJOR FACILITATOR SUPERFAMILY"/>
    <property type="match status" value="1"/>
</dbReference>
<dbReference type="RefSeq" id="XP_003653862.1">
    <property type="nucleotide sequence ID" value="XM_003653814.1"/>
</dbReference>
<dbReference type="OrthoDB" id="10021397at2759"/>